<feature type="chain" id="PRO_5046667294" description="Ig-like domain-containing protein" evidence="1">
    <location>
        <begin position="21"/>
        <end position="489"/>
    </location>
</feature>
<feature type="non-terminal residue" evidence="2">
    <location>
        <position position="489"/>
    </location>
</feature>
<organism evidence="2 3">
    <name type="scientific">Flavobacterium arsenatis</name>
    <dbReference type="NCBI Taxonomy" id="1484332"/>
    <lineage>
        <taxon>Bacteria</taxon>
        <taxon>Pseudomonadati</taxon>
        <taxon>Bacteroidota</taxon>
        <taxon>Flavobacteriia</taxon>
        <taxon>Flavobacteriales</taxon>
        <taxon>Flavobacteriaceae</taxon>
        <taxon>Flavobacterium</taxon>
    </lineage>
</organism>
<evidence type="ECO:0000256" key="1">
    <source>
        <dbReference type="SAM" id="SignalP"/>
    </source>
</evidence>
<protein>
    <recommendedName>
        <fullName evidence="4">Ig-like domain-containing protein</fullName>
    </recommendedName>
</protein>
<proteinExistence type="predicted"/>
<accession>A0ABU1TRL6</accession>
<dbReference type="InterPro" id="IPR043504">
    <property type="entry name" value="Peptidase_S1_PA_chymotrypsin"/>
</dbReference>
<keyword evidence="1" id="KW-0732">Signal</keyword>
<reference evidence="2 3" key="1">
    <citation type="submission" date="2023-07" db="EMBL/GenBank/DDBJ databases">
        <title>Sorghum-associated microbial communities from plants grown in Nebraska, USA.</title>
        <authorList>
            <person name="Schachtman D."/>
        </authorList>
    </citation>
    <scope>NUCLEOTIDE SEQUENCE [LARGE SCALE GENOMIC DNA]</scope>
    <source>
        <strain evidence="2 3">3773</strain>
    </source>
</reference>
<gene>
    <name evidence="2" type="ORF">J2X31_002530</name>
</gene>
<dbReference type="Gene3D" id="2.40.10.10">
    <property type="entry name" value="Trypsin-like serine proteases"/>
    <property type="match status" value="3"/>
</dbReference>
<evidence type="ECO:0000313" key="2">
    <source>
        <dbReference type="EMBL" id="MDR6968507.1"/>
    </source>
</evidence>
<name>A0ABU1TRL6_9FLAO</name>
<dbReference type="Proteomes" id="UP001255185">
    <property type="component" value="Unassembled WGS sequence"/>
</dbReference>
<dbReference type="InterPro" id="IPR025667">
    <property type="entry name" value="SprB_repeat"/>
</dbReference>
<evidence type="ECO:0000313" key="3">
    <source>
        <dbReference type="Proteomes" id="UP001255185"/>
    </source>
</evidence>
<dbReference type="EMBL" id="JAVDVI010000011">
    <property type="protein sequence ID" value="MDR6968507.1"/>
    <property type="molecule type" value="Genomic_DNA"/>
</dbReference>
<keyword evidence="3" id="KW-1185">Reference proteome</keyword>
<comment type="caution">
    <text evidence="2">The sequence shown here is derived from an EMBL/GenBank/DDBJ whole genome shotgun (WGS) entry which is preliminary data.</text>
</comment>
<dbReference type="Pfam" id="PF13573">
    <property type="entry name" value="SprB"/>
    <property type="match status" value="4"/>
</dbReference>
<evidence type="ECO:0008006" key="4">
    <source>
        <dbReference type="Google" id="ProtNLM"/>
    </source>
</evidence>
<feature type="signal peptide" evidence="1">
    <location>
        <begin position="1"/>
        <end position="20"/>
    </location>
</feature>
<sequence length="489" mass="48959">MKKKLLLVLIFFLALSESRAQSTETFETESVGSASFTDNGQVFNITSQAPAIFDVFLYSGGGWNGTSIDNRFIDNSGTTYFNTPVQFTISAAGGSAFTLKSFYLFLAKSDLGLNVTGTLNVTGKLGGVQQFTATANSPFNTSMGVNNGYTLINMANFGGANNSNTSIDQFVITTTGNIAYVALDAMTWHCPSVTVTPVAQTNIACNGGATGSATVSASGGNGFSYNWTPGNPAGDGTATATGLTAGTWTCTVTNSCGLSSSTSFTITAPTTALTATQSQTDVSCNGGSNGTASVVASGGTGSYTYLWSPSGGTAATTTGRSAGSYTVTITDANGCSIQKNFTINAPSALTATQSQTDVTCNGGSNGTASVVASGGTGSYTYSWSPSGGTGATTTGRSAGSYTVTITDANGCSIQKNFTINAPAALTATQSQTDVTCNGGSNGTASVVASGGTGSYTYLWSPSGGTGATTTGRSAGSYTVTITDANGCSI</sequence>